<feature type="repeat" description="PPR" evidence="3">
    <location>
        <begin position="509"/>
        <end position="543"/>
    </location>
</feature>
<dbReference type="FunFam" id="1.25.40.10:FF:000573">
    <property type="entry name" value="Pentatricopeptide repeat-containing protein mitochondrial"/>
    <property type="match status" value="1"/>
</dbReference>
<dbReference type="Pfam" id="PF13041">
    <property type="entry name" value="PPR_2"/>
    <property type="match status" value="2"/>
</dbReference>
<evidence type="ECO:0000256" key="4">
    <source>
        <dbReference type="SAM" id="MobiDB-lite"/>
    </source>
</evidence>
<dbReference type="InterPro" id="IPR046960">
    <property type="entry name" value="PPR_At4g14850-like_plant"/>
</dbReference>
<dbReference type="EMBL" id="LSRQ01000316">
    <property type="protein sequence ID" value="OAY83727.1"/>
    <property type="molecule type" value="Genomic_DNA"/>
</dbReference>
<dbReference type="NCBIfam" id="TIGR00756">
    <property type="entry name" value="PPR"/>
    <property type="match status" value="5"/>
</dbReference>
<dbReference type="Pfam" id="PF01535">
    <property type="entry name" value="PPR"/>
    <property type="match status" value="6"/>
</dbReference>
<reference evidence="8" key="2">
    <citation type="submission" date="2025-04" db="UniProtKB">
        <authorList>
            <consortium name="RefSeq"/>
        </authorList>
    </citation>
    <scope>IDENTIFICATION</scope>
    <source>
        <tissue evidence="8">Leaf</tissue>
    </source>
</reference>
<keyword evidence="7" id="KW-1185">Reference proteome</keyword>
<dbReference type="GO" id="GO:0009451">
    <property type="term" value="P:RNA modification"/>
    <property type="evidence" value="ECO:0007669"/>
    <property type="project" value="InterPro"/>
</dbReference>
<dbReference type="PANTHER" id="PTHR47926">
    <property type="entry name" value="PENTATRICOPEPTIDE REPEAT-CONTAINING PROTEIN"/>
    <property type="match status" value="1"/>
</dbReference>
<dbReference type="AlphaFoldDB" id="A0A199W2M2"/>
<evidence type="ECO:0000313" key="7">
    <source>
        <dbReference type="Proteomes" id="UP000515123"/>
    </source>
</evidence>
<dbReference type="OrthoDB" id="185373at2759"/>
<feature type="repeat" description="PPR" evidence="3">
    <location>
        <begin position="177"/>
        <end position="211"/>
    </location>
</feature>
<evidence type="ECO:0000256" key="3">
    <source>
        <dbReference type="PROSITE-ProRule" id="PRU00708"/>
    </source>
</evidence>
<dbReference type="Gene3D" id="1.25.40.10">
    <property type="entry name" value="Tetratricopeptide repeat domain"/>
    <property type="match status" value="5"/>
</dbReference>
<dbReference type="RefSeq" id="XP_020111749.1">
    <property type="nucleotide sequence ID" value="XM_020256160.1"/>
</dbReference>
<sequence length="742" mass="81334">MRPLRPFRIPHSKSKPFSTAHHPFDETPQRTFALLLLRSGDPSAAAVAAARQVSAASAAADSPRRLHALLVASGLASSSTLVSNALINAYAKSGSLPLALALLAAAPRRDVASWNTALSGFTNGADALRFARRMARAGVRFDAVTFITALTFAADIRDTVFGLQLHSLALRSGFGADTFVGNAMITAYSRGGLLDDARRVFDEMLMRDLVSWNALICGYNQEGDSGFEAIRVFRRLVRESELRPDRISVASVIPACGLEGLIGFGSQIHCLAAQLGLEANVSVSNVLMSMYYKCGATDRARRVFENMVERDVISWTTMISMDSENAISLFTNMRLNGVRPNDVTFVALIFAVSTDWALKEGQMIHGIAFKTGISAEVNVSNSLITMYATLKCTEDSRKVFDGMLDREVVTWNALISGYAQNEQCEEALDTFSSLILHLKPNQYTFGSILSAITVAQTVSLTYGRMCHCYVIKLGLTTDEYVSGALIDMYAKRGSIDESQKAFDETINRSLIGWTAIISAHAKHGNYNEVMNLFEEMITSGINPDEVVVLAVLTACGCKGMVDMGRKIFDSMIIKRKVEPWPEHYACMVDMLGRAGRLLEAEELIKQMPEGPKVSALQSLLGACRVHGNVEIARRVAELLMGTEPSESGAYVLMSNIYAEKGEWENVAKIRKGMRERGVKKEVGFSWVDAGGTSDSLQLYKFSSDDMTHPMAEEIYRVADSLGFEMKLLESDVEMQVNSLFGR</sequence>
<feature type="region of interest" description="Disordered" evidence="4">
    <location>
        <begin position="1"/>
        <end position="24"/>
    </location>
</feature>
<proteinExistence type="predicted"/>
<feature type="repeat" description="PPR" evidence="3">
    <location>
        <begin position="407"/>
        <end position="437"/>
    </location>
</feature>
<dbReference type="GO" id="GO:0003723">
    <property type="term" value="F:RNA binding"/>
    <property type="evidence" value="ECO:0007669"/>
    <property type="project" value="InterPro"/>
</dbReference>
<dbReference type="PROSITE" id="PS51375">
    <property type="entry name" value="PPR"/>
    <property type="match status" value="4"/>
</dbReference>
<dbReference type="FunFam" id="1.25.40.10:FF:000712">
    <property type="entry name" value="Os07g0670000 protein"/>
    <property type="match status" value="1"/>
</dbReference>
<dbReference type="InterPro" id="IPR002885">
    <property type="entry name" value="PPR_rpt"/>
</dbReference>
<protein>
    <submittedName>
        <fullName evidence="8">Pentatricopeptide repeat-containing protein At4g32430, mitochondrial-like</fullName>
    </submittedName>
    <submittedName>
        <fullName evidence="5">Pentatricopeptide repeat-containing protein, mitochondrial</fullName>
    </submittedName>
</protein>
<organism evidence="5 6">
    <name type="scientific">Ananas comosus</name>
    <name type="common">Pineapple</name>
    <name type="synonym">Ananas ananas</name>
    <dbReference type="NCBI Taxonomy" id="4615"/>
    <lineage>
        <taxon>Eukaryota</taxon>
        <taxon>Viridiplantae</taxon>
        <taxon>Streptophyta</taxon>
        <taxon>Embryophyta</taxon>
        <taxon>Tracheophyta</taxon>
        <taxon>Spermatophyta</taxon>
        <taxon>Magnoliopsida</taxon>
        <taxon>Liliopsida</taxon>
        <taxon>Poales</taxon>
        <taxon>Bromeliaceae</taxon>
        <taxon>Bromelioideae</taxon>
        <taxon>Ananas</taxon>
    </lineage>
</organism>
<dbReference type="STRING" id="4615.A0A199W2M2"/>
<evidence type="ECO:0000313" key="6">
    <source>
        <dbReference type="Proteomes" id="UP000092600"/>
    </source>
</evidence>
<keyword evidence="2" id="KW-0809">Transit peptide</keyword>
<dbReference type="InterPro" id="IPR046848">
    <property type="entry name" value="E_motif"/>
</dbReference>
<dbReference type="GeneID" id="109726531"/>
<evidence type="ECO:0000256" key="2">
    <source>
        <dbReference type="ARBA" id="ARBA00022946"/>
    </source>
</evidence>
<dbReference type="Pfam" id="PF20431">
    <property type="entry name" value="E_motif"/>
    <property type="match status" value="1"/>
</dbReference>
<evidence type="ECO:0000313" key="8">
    <source>
        <dbReference type="RefSeq" id="XP_020111749.1"/>
    </source>
</evidence>
<dbReference type="Proteomes" id="UP000515123">
    <property type="component" value="Linkage group 21"/>
</dbReference>
<reference evidence="5 6" key="1">
    <citation type="journal article" date="2016" name="DNA Res.">
        <title>The draft genome of MD-2 pineapple using hybrid error correction of long reads.</title>
        <authorList>
            <person name="Redwan R.M."/>
            <person name="Saidin A."/>
            <person name="Kumar S.V."/>
        </authorList>
    </citation>
    <scope>NUCLEOTIDE SEQUENCE [LARGE SCALE GENOMIC DNA]</scope>
    <source>
        <strain evidence="6">cv. MD2</strain>
        <tissue evidence="5">Leaf</tissue>
    </source>
</reference>
<dbReference type="PANTHER" id="PTHR47926:SF524">
    <property type="entry name" value="(WILD MALAYSIAN BANANA) HYPOTHETICAL PROTEIN"/>
    <property type="match status" value="1"/>
</dbReference>
<accession>A0A199W2M2</accession>
<feature type="repeat" description="PPR" evidence="3">
    <location>
        <begin position="280"/>
        <end position="314"/>
    </location>
</feature>
<keyword evidence="1" id="KW-0677">Repeat</keyword>
<name>A0A199W2M2_ANACO</name>
<dbReference type="Gramene" id="Aco016139.1.mrna1">
    <property type="protein sequence ID" value="Aco016139.1.mrna1.cds1"/>
    <property type="gene ID" value="Aco016139.1.path1"/>
</dbReference>
<dbReference type="FunFam" id="1.25.40.10:FF:000453">
    <property type="entry name" value="Pentatricopeptide repeat-containing protein mitochondrial"/>
    <property type="match status" value="1"/>
</dbReference>
<dbReference type="SUPFAM" id="SSF48452">
    <property type="entry name" value="TPR-like"/>
    <property type="match status" value="1"/>
</dbReference>
<evidence type="ECO:0000313" key="5">
    <source>
        <dbReference type="EMBL" id="OAY83727.1"/>
    </source>
</evidence>
<dbReference type="InterPro" id="IPR011990">
    <property type="entry name" value="TPR-like_helical_dom_sf"/>
</dbReference>
<dbReference type="Proteomes" id="UP000092600">
    <property type="component" value="Unassembled WGS sequence"/>
</dbReference>
<evidence type="ECO:0000256" key="1">
    <source>
        <dbReference type="ARBA" id="ARBA00022737"/>
    </source>
</evidence>
<gene>
    <name evidence="8" type="primary">LOC109726531</name>
    <name evidence="5" type="ORF">ACMD2_17239</name>
</gene>